<dbReference type="InterPro" id="IPR036259">
    <property type="entry name" value="MFS_trans_sf"/>
</dbReference>
<protein>
    <submittedName>
        <fullName evidence="1">Uncharacterized protein</fullName>
    </submittedName>
</protein>
<keyword evidence="2" id="KW-1185">Reference proteome</keyword>
<organism evidence="1 2">
    <name type="scientific">Streptomyces ipomoeae 91-03</name>
    <dbReference type="NCBI Taxonomy" id="698759"/>
    <lineage>
        <taxon>Bacteria</taxon>
        <taxon>Bacillati</taxon>
        <taxon>Actinomycetota</taxon>
        <taxon>Actinomycetes</taxon>
        <taxon>Kitasatosporales</taxon>
        <taxon>Streptomycetaceae</taxon>
        <taxon>Streptomyces</taxon>
    </lineage>
</organism>
<dbReference type="PANTHER" id="PTHR23542">
    <property type="match status" value="1"/>
</dbReference>
<dbReference type="Proteomes" id="UP000010411">
    <property type="component" value="Unassembled WGS sequence"/>
</dbReference>
<comment type="caution">
    <text evidence="1">The sequence shown here is derived from an EMBL/GenBank/DDBJ whole genome shotgun (WGS) entry which is preliminary data.</text>
</comment>
<sequence length="198" mass="19931">MIGRLADRLGPSPVLLGAAVAHATALAGLALTANRGSALPLICTMTVTAGATYPPLAPAIRGVCNRLTEAGTGRARLRGTVLAADTALYELVFVIGPLLVGVFGVVSTPASAIAEAAAVTLAGTSVRACGAAMRAQRPHASHVRTNGLGPLRLSAPGWPACCSRCGDWVPDWAASGTEPGRRVRPCPGSSRGCSAACR</sequence>
<evidence type="ECO:0000313" key="2">
    <source>
        <dbReference type="Proteomes" id="UP000010411"/>
    </source>
</evidence>
<dbReference type="SUPFAM" id="SSF103473">
    <property type="entry name" value="MFS general substrate transporter"/>
    <property type="match status" value="1"/>
</dbReference>
<gene>
    <name evidence="1" type="ORF">STRIP9103_00962</name>
</gene>
<dbReference type="EMBL" id="AEJC01000611">
    <property type="protein sequence ID" value="EKX61278.1"/>
    <property type="molecule type" value="Genomic_DNA"/>
</dbReference>
<proteinExistence type="predicted"/>
<dbReference type="Gene3D" id="1.20.1250.20">
    <property type="entry name" value="MFS general substrate transporter like domains"/>
    <property type="match status" value="1"/>
</dbReference>
<dbReference type="AlphaFoldDB" id="L1KLP6"/>
<name>L1KLP6_9ACTN</name>
<reference evidence="1 2" key="1">
    <citation type="submission" date="2012-11" db="EMBL/GenBank/DDBJ databases">
        <authorList>
            <person name="Huguet-Tapia J.C."/>
            <person name="Durkin A.S."/>
            <person name="Pettis G.S."/>
            <person name="Badger J.H."/>
        </authorList>
    </citation>
    <scope>NUCLEOTIDE SEQUENCE [LARGE SCALE GENOMIC DNA]</scope>
    <source>
        <strain evidence="1 2">91-03</strain>
    </source>
</reference>
<evidence type="ECO:0000313" key="1">
    <source>
        <dbReference type="EMBL" id="EKX61278.1"/>
    </source>
</evidence>
<accession>L1KLP6</accession>
<dbReference type="PANTHER" id="PTHR23542:SF1">
    <property type="entry name" value="MAJOR FACILITATOR SUPERFAMILY (MFS) PROFILE DOMAIN-CONTAINING PROTEIN"/>
    <property type="match status" value="1"/>
</dbReference>